<dbReference type="PRINTS" id="PR00344">
    <property type="entry name" value="BCTRLSENSOR"/>
</dbReference>
<dbReference type="InterPro" id="IPR036890">
    <property type="entry name" value="HATPase_C_sf"/>
</dbReference>
<dbReference type="GO" id="GO:0000160">
    <property type="term" value="P:phosphorelay signal transduction system"/>
    <property type="evidence" value="ECO:0007669"/>
    <property type="project" value="UniProtKB-KW"/>
</dbReference>
<evidence type="ECO:0000313" key="7">
    <source>
        <dbReference type="EMBL" id="MUL37563.1"/>
    </source>
</evidence>
<feature type="domain" description="Histidine kinase" evidence="6">
    <location>
        <begin position="286"/>
        <end position="469"/>
    </location>
</feature>
<keyword evidence="4" id="KW-0902">Two-component regulatory system</keyword>
<reference evidence="7 8" key="1">
    <citation type="journal article" date="2019" name="Front. Microbiol.">
        <title>Genomic Features for Desiccation Tolerance and Sugar Biosynthesis in the Extremophile Gloeocapsopsis sp. UTEX B3054.</title>
        <authorList>
            <person name="Urrejola C."/>
            <person name="Alcorta J."/>
            <person name="Salas L."/>
            <person name="Vasquez M."/>
            <person name="Polz M.F."/>
            <person name="Vicuna R."/>
            <person name="Diez B."/>
        </authorList>
    </citation>
    <scope>NUCLEOTIDE SEQUENCE [LARGE SCALE GENOMIC DNA]</scope>
    <source>
        <strain evidence="7 8">1H9</strain>
    </source>
</reference>
<dbReference type="AlphaFoldDB" id="A0A6N8FWW5"/>
<dbReference type="Proteomes" id="UP000441797">
    <property type="component" value="Unassembled WGS sequence"/>
</dbReference>
<dbReference type="SMART" id="SM00387">
    <property type="entry name" value="HATPase_c"/>
    <property type="match status" value="1"/>
</dbReference>
<evidence type="ECO:0000259" key="5">
    <source>
        <dbReference type="PROSITE" id="PS50042"/>
    </source>
</evidence>
<dbReference type="InterPro" id="IPR018490">
    <property type="entry name" value="cNMP-bd_dom_sf"/>
</dbReference>
<evidence type="ECO:0000259" key="6">
    <source>
        <dbReference type="PROSITE" id="PS50109"/>
    </source>
</evidence>
<dbReference type="SMART" id="SM00100">
    <property type="entry name" value="cNMP"/>
    <property type="match status" value="1"/>
</dbReference>
<organism evidence="7 8">
    <name type="scientific">Gloeocapsopsis dulcis AAB1 = 1H9</name>
    <dbReference type="NCBI Taxonomy" id="1433147"/>
    <lineage>
        <taxon>Bacteria</taxon>
        <taxon>Bacillati</taxon>
        <taxon>Cyanobacteriota</taxon>
        <taxon>Cyanophyceae</taxon>
        <taxon>Oscillatoriophycideae</taxon>
        <taxon>Chroococcales</taxon>
        <taxon>Chroococcaceae</taxon>
        <taxon>Gloeocapsopsis</taxon>
        <taxon>Gloeocapsopsis dulcis</taxon>
    </lineage>
</organism>
<dbReference type="InterPro" id="IPR005467">
    <property type="entry name" value="His_kinase_dom"/>
</dbReference>
<feature type="domain" description="Cyclic nucleotide-binding" evidence="5">
    <location>
        <begin position="12"/>
        <end position="132"/>
    </location>
</feature>
<name>A0A6N8FWW5_9CHRO</name>
<dbReference type="Pfam" id="PF00027">
    <property type="entry name" value="cNMP_binding"/>
    <property type="match status" value="1"/>
</dbReference>
<sequence length="472" mass="53121">MLTIDILRQVPLFVDLPETRLQWLIDQGIEVHLQPGEIHRHEGDPADRVFVLIEGEVRVTQTVGNQEIVLVTYLPKTLFGELPVLLGQESLWASGRAITKCRILELPNQAFWELLSSCPCVMKMILHTMAERVQEVQVISQQREKLVALGTLAAGLAHELNNPASACRRAVGQLRSNLQTTQLLAQTLHQQSFTPTQYDFLTKLQQSAIKQAKTSQNLTPLEQSDREEEVTDWLENHNVSHSWHLAPTIVAAGFDIAWLESIAANLSTKMLDDVLTWITATLSEARLLDDIDRSTSRISTLVEAVKDYSYLDQAPIQEVDVHDALNSTLTMLSPKLHDIQVVRDFDCDLPRISAYGSELNQVWTNLIDNAIDSLIERREYEPNFTPTLLIQTRCEGDAIAVEIVDNGMGIPEEVRSHLFEPFFTTKGVSQGTGLGLHIAYRVLTSHQGDIQVYSRPDETRFQVRLPLTQLAQ</sequence>
<evidence type="ECO:0000256" key="3">
    <source>
        <dbReference type="ARBA" id="ARBA00022777"/>
    </source>
</evidence>
<dbReference type="PROSITE" id="PS50042">
    <property type="entry name" value="CNMP_BINDING_3"/>
    <property type="match status" value="1"/>
</dbReference>
<protein>
    <recommendedName>
        <fullName evidence="2">histidine kinase</fullName>
        <ecNumber evidence="2">2.7.13.3</ecNumber>
    </recommendedName>
</protein>
<dbReference type="PANTHER" id="PTHR43065">
    <property type="entry name" value="SENSOR HISTIDINE KINASE"/>
    <property type="match status" value="1"/>
</dbReference>
<dbReference type="InterPro" id="IPR000595">
    <property type="entry name" value="cNMP-bd_dom"/>
</dbReference>
<dbReference type="SUPFAM" id="SSF55874">
    <property type="entry name" value="ATPase domain of HSP90 chaperone/DNA topoisomerase II/histidine kinase"/>
    <property type="match status" value="1"/>
</dbReference>
<keyword evidence="3" id="KW-0418">Kinase</keyword>
<accession>A0A6N8FWW5</accession>
<dbReference type="InterPro" id="IPR014710">
    <property type="entry name" value="RmlC-like_jellyroll"/>
</dbReference>
<dbReference type="EMBL" id="NAPY01000023">
    <property type="protein sequence ID" value="MUL37563.1"/>
    <property type="molecule type" value="Genomic_DNA"/>
</dbReference>
<evidence type="ECO:0000256" key="1">
    <source>
        <dbReference type="ARBA" id="ARBA00000085"/>
    </source>
</evidence>
<dbReference type="Gene3D" id="2.60.120.10">
    <property type="entry name" value="Jelly Rolls"/>
    <property type="match status" value="1"/>
</dbReference>
<dbReference type="InterPro" id="IPR003594">
    <property type="entry name" value="HATPase_dom"/>
</dbReference>
<evidence type="ECO:0000256" key="4">
    <source>
        <dbReference type="ARBA" id="ARBA00023012"/>
    </source>
</evidence>
<keyword evidence="8" id="KW-1185">Reference proteome</keyword>
<proteinExistence type="predicted"/>
<dbReference type="Pfam" id="PF02518">
    <property type="entry name" value="HATPase_c"/>
    <property type="match status" value="1"/>
</dbReference>
<gene>
    <name evidence="7" type="ORF">BWI75_14815</name>
</gene>
<dbReference type="SUPFAM" id="SSF51206">
    <property type="entry name" value="cAMP-binding domain-like"/>
    <property type="match status" value="1"/>
</dbReference>
<evidence type="ECO:0000313" key="8">
    <source>
        <dbReference type="Proteomes" id="UP000441797"/>
    </source>
</evidence>
<dbReference type="PANTHER" id="PTHR43065:SF48">
    <property type="entry name" value="HISTIDINE KINASE"/>
    <property type="match status" value="1"/>
</dbReference>
<evidence type="ECO:0000256" key="2">
    <source>
        <dbReference type="ARBA" id="ARBA00012438"/>
    </source>
</evidence>
<dbReference type="RefSeq" id="WP_105219444.1">
    <property type="nucleotide sequence ID" value="NZ_CAWNSU010000037.1"/>
</dbReference>
<dbReference type="PROSITE" id="PS50109">
    <property type="entry name" value="HIS_KIN"/>
    <property type="match status" value="1"/>
</dbReference>
<comment type="catalytic activity">
    <reaction evidence="1">
        <text>ATP + protein L-histidine = ADP + protein N-phospho-L-histidine.</text>
        <dbReference type="EC" id="2.7.13.3"/>
    </reaction>
</comment>
<keyword evidence="3" id="KW-0808">Transferase</keyword>
<dbReference type="GO" id="GO:0004673">
    <property type="term" value="F:protein histidine kinase activity"/>
    <property type="evidence" value="ECO:0007669"/>
    <property type="project" value="UniProtKB-EC"/>
</dbReference>
<comment type="caution">
    <text evidence="7">The sequence shown here is derived from an EMBL/GenBank/DDBJ whole genome shotgun (WGS) entry which is preliminary data.</text>
</comment>
<dbReference type="EC" id="2.7.13.3" evidence="2"/>
<dbReference type="CDD" id="cd00038">
    <property type="entry name" value="CAP_ED"/>
    <property type="match status" value="1"/>
</dbReference>
<dbReference type="InterPro" id="IPR004358">
    <property type="entry name" value="Sig_transdc_His_kin-like_C"/>
</dbReference>
<dbReference type="Gene3D" id="1.10.287.130">
    <property type="match status" value="1"/>
</dbReference>
<dbReference type="Gene3D" id="3.30.565.10">
    <property type="entry name" value="Histidine kinase-like ATPase, C-terminal domain"/>
    <property type="match status" value="1"/>
</dbReference>
<dbReference type="OrthoDB" id="9773246at2"/>